<sequence>MSGPTGIPNANKRSATLMLAGPEQCNLLAVRKNAKILKKHVETVMNSVATLNQINWDEVLKVYESIDVSMSLLRDSIRPWAYSVVLTPANIPNGNLGEMCMVQLSSQVPPQVKEGMDIQKESFLRNLRIPHISVAAGGQLGGGASAVSSGIGPAAVGTPVLDDHGTDLLKAACNKYNECLDKLFSRGGVLCEYPGGSNGAEPSRSRVAKLKVSTDQKIKKAQAALGATSTTATGAGSSLGPSGAGIKRPLNFGGEGGSAKDTPTSEGAKQLEELRIALLGNVAKTPKFSF</sequence>
<name>A0A7S0URG3_9CHLO</name>
<feature type="compositionally biased region" description="Low complexity" evidence="1">
    <location>
        <begin position="223"/>
        <end position="245"/>
    </location>
</feature>
<evidence type="ECO:0000256" key="1">
    <source>
        <dbReference type="SAM" id="MobiDB-lite"/>
    </source>
</evidence>
<dbReference type="EMBL" id="HBFM01009226">
    <property type="protein sequence ID" value="CAD8769512.1"/>
    <property type="molecule type" value="Transcribed_RNA"/>
</dbReference>
<accession>A0A7S0URG3</accession>
<protein>
    <submittedName>
        <fullName evidence="2">Uncharacterized protein</fullName>
    </submittedName>
</protein>
<reference evidence="2" key="1">
    <citation type="submission" date="2021-01" db="EMBL/GenBank/DDBJ databases">
        <authorList>
            <person name="Corre E."/>
            <person name="Pelletier E."/>
            <person name="Niang G."/>
            <person name="Scheremetjew M."/>
            <person name="Finn R."/>
            <person name="Kale V."/>
            <person name="Holt S."/>
            <person name="Cochrane G."/>
            <person name="Meng A."/>
            <person name="Brown T."/>
            <person name="Cohen L."/>
        </authorList>
    </citation>
    <scope>NUCLEOTIDE SEQUENCE</scope>
    <source>
        <strain evidence="2">SAG 63-3</strain>
    </source>
</reference>
<gene>
    <name evidence="2" type="ORF">PPAR00522_LOCUS5910</name>
</gene>
<organism evidence="2">
    <name type="scientific">Polytomella parva</name>
    <dbReference type="NCBI Taxonomy" id="51329"/>
    <lineage>
        <taxon>Eukaryota</taxon>
        <taxon>Viridiplantae</taxon>
        <taxon>Chlorophyta</taxon>
        <taxon>core chlorophytes</taxon>
        <taxon>Chlorophyceae</taxon>
        <taxon>CS clade</taxon>
        <taxon>Chlamydomonadales</taxon>
        <taxon>Chlamydomonadaceae</taxon>
        <taxon>Polytomella</taxon>
    </lineage>
</organism>
<dbReference type="AlphaFoldDB" id="A0A7S0URG3"/>
<evidence type="ECO:0000313" key="2">
    <source>
        <dbReference type="EMBL" id="CAD8769512.1"/>
    </source>
</evidence>
<proteinExistence type="predicted"/>
<feature type="region of interest" description="Disordered" evidence="1">
    <location>
        <begin position="223"/>
        <end position="266"/>
    </location>
</feature>